<evidence type="ECO:0000259" key="2">
    <source>
        <dbReference type="Pfam" id="PF00397"/>
    </source>
</evidence>
<evidence type="ECO:0000313" key="4">
    <source>
        <dbReference type="Proteomes" id="UP001178507"/>
    </source>
</evidence>
<accession>A0AA36J9L4</accession>
<dbReference type="InterPro" id="IPR036020">
    <property type="entry name" value="WW_dom_sf"/>
</dbReference>
<dbReference type="SUPFAM" id="SSF51045">
    <property type="entry name" value="WW domain"/>
    <property type="match status" value="1"/>
</dbReference>
<proteinExistence type="predicted"/>
<evidence type="ECO:0000256" key="1">
    <source>
        <dbReference type="SAM" id="MobiDB-lite"/>
    </source>
</evidence>
<dbReference type="Pfam" id="PF00397">
    <property type="entry name" value="WW"/>
    <property type="match status" value="1"/>
</dbReference>
<dbReference type="InterPro" id="IPR001202">
    <property type="entry name" value="WW_dom"/>
</dbReference>
<reference evidence="3" key="1">
    <citation type="submission" date="2023-08" db="EMBL/GenBank/DDBJ databases">
        <authorList>
            <person name="Chen Y."/>
            <person name="Shah S."/>
            <person name="Dougan E. K."/>
            <person name="Thang M."/>
            <person name="Chan C."/>
        </authorList>
    </citation>
    <scope>NUCLEOTIDE SEQUENCE</scope>
</reference>
<dbReference type="AlphaFoldDB" id="A0AA36J9L4"/>
<sequence>METLAQAEYGKSPKPRLQEGQAASAQSFPYQSHFSYHMRGNFDAAEIMWQVGEGDLGWPRPCWSREDVDYNGTAGCWQVHWSEEHGAWFFVHVMSGHSTWDAPKCLADLGWSWAYGTAAEPQVA</sequence>
<keyword evidence="4" id="KW-1185">Reference proteome</keyword>
<dbReference type="EMBL" id="CAUJNA010003439">
    <property type="protein sequence ID" value="CAJ1402145.1"/>
    <property type="molecule type" value="Genomic_DNA"/>
</dbReference>
<name>A0AA36J9L4_9DINO</name>
<evidence type="ECO:0000313" key="3">
    <source>
        <dbReference type="EMBL" id="CAJ1402145.1"/>
    </source>
</evidence>
<dbReference type="Gene3D" id="2.20.70.10">
    <property type="match status" value="1"/>
</dbReference>
<protein>
    <recommendedName>
        <fullName evidence="2">WW domain-containing protein</fullName>
    </recommendedName>
</protein>
<feature type="region of interest" description="Disordered" evidence="1">
    <location>
        <begin position="1"/>
        <end position="24"/>
    </location>
</feature>
<dbReference type="Proteomes" id="UP001178507">
    <property type="component" value="Unassembled WGS sequence"/>
</dbReference>
<organism evidence="3 4">
    <name type="scientific">Effrenium voratum</name>
    <dbReference type="NCBI Taxonomy" id="2562239"/>
    <lineage>
        <taxon>Eukaryota</taxon>
        <taxon>Sar</taxon>
        <taxon>Alveolata</taxon>
        <taxon>Dinophyceae</taxon>
        <taxon>Suessiales</taxon>
        <taxon>Symbiodiniaceae</taxon>
        <taxon>Effrenium</taxon>
    </lineage>
</organism>
<feature type="domain" description="WW" evidence="2">
    <location>
        <begin position="77"/>
        <end position="103"/>
    </location>
</feature>
<gene>
    <name evidence="3" type="ORF">EVOR1521_LOCUS25095</name>
</gene>
<comment type="caution">
    <text evidence="3">The sequence shown here is derived from an EMBL/GenBank/DDBJ whole genome shotgun (WGS) entry which is preliminary data.</text>
</comment>